<dbReference type="Gene3D" id="1.20.140.70">
    <property type="entry name" value="Oligopeptidase f, N-terminal domain"/>
    <property type="match status" value="1"/>
</dbReference>
<keyword evidence="4 6" id="KW-0862">Zinc</keyword>
<dbReference type="GO" id="GO:0004222">
    <property type="term" value="F:metalloendopeptidase activity"/>
    <property type="evidence" value="ECO:0007669"/>
    <property type="project" value="InterPro"/>
</dbReference>
<evidence type="ECO:0000313" key="10">
    <source>
        <dbReference type="Proteomes" id="UP000753908"/>
    </source>
</evidence>
<accession>A0A951PMR0</accession>
<evidence type="ECO:0000256" key="2">
    <source>
        <dbReference type="ARBA" id="ARBA00022723"/>
    </source>
</evidence>
<dbReference type="Proteomes" id="UP000753908">
    <property type="component" value="Unassembled WGS sequence"/>
</dbReference>
<proteinExistence type="inferred from homology"/>
<keyword evidence="1 6" id="KW-0645">Protease</keyword>
<dbReference type="AlphaFoldDB" id="A0A951PMR0"/>
<sequence length="602" mass="69561">MTQLSVRTRLDVPQEWNLSDLYRGFDDPQLKQDLQTLQQKTAEFRQNYRGKVSQLAPEAFARCLQQLEAISTKADHLIAFPSLVFCKDSRNSEAKQFLNDMKVALTRIDNQLLFFELELQNLGSVEFDKLLASPSLSKYNRYLNRIAQSRPHMLSEEVEQTRKRDNLTGRQALIQLHSVHLCEQDYEPVKTSDGKIVKTEAELDALLYHPEADVRYNAYRSVRQVMQQHNTLYGFILNTIAQDHHFENQMRGYPSTLQKYLVVDEVSEGLFRAIMQGTSDRFGLFQRYYQLKGEAIGQNVRTCDLYAPWTTSNERLPSIDYRTAVETLLETLRQFDVFYANRAEEFFAHGWVDAKVRAGKRRGESEFPTYGKHNYLSLSYTEDYKSMFALAHGVGHGLHFALTSDRQTYFNSKPPAMLAEVASSFNELLLLDYLLKKAGDDKHLRQVLLTQQLEQQLNRLFCQSTISRLELAIHEHASQGSFDHNFVNEQWMEFYRELCGGVVEVLPEHQYDWARINSIFFKPFSSYQHTASNIVSLACYQKYQQTGKDFIRGYLDLLSSGGSLDQVDALSQYVGVDIDDYSIIHSALDYVEGLIEQLQETL</sequence>
<feature type="domain" description="Peptidase M3A/M3B catalytic" evidence="7">
    <location>
        <begin position="206"/>
        <end position="574"/>
    </location>
</feature>
<keyword evidence="2 6" id="KW-0479">Metal-binding</keyword>
<evidence type="ECO:0000259" key="7">
    <source>
        <dbReference type="Pfam" id="PF01432"/>
    </source>
</evidence>
<keyword evidence="3 6" id="KW-0378">Hydrolase</keyword>
<organism evidence="9 10">
    <name type="scientific">Symplocastrum torsivum CPER-KK1</name>
    <dbReference type="NCBI Taxonomy" id="450513"/>
    <lineage>
        <taxon>Bacteria</taxon>
        <taxon>Bacillati</taxon>
        <taxon>Cyanobacteriota</taxon>
        <taxon>Cyanophyceae</taxon>
        <taxon>Oscillatoriophycideae</taxon>
        <taxon>Oscillatoriales</taxon>
        <taxon>Microcoleaceae</taxon>
        <taxon>Symplocastrum</taxon>
    </lineage>
</organism>
<dbReference type="InterPro" id="IPR001567">
    <property type="entry name" value="Pept_M3A_M3B_dom"/>
</dbReference>
<keyword evidence="5 6" id="KW-0482">Metalloprotease</keyword>
<name>A0A951PMR0_9CYAN</name>
<comment type="caution">
    <text evidence="9">The sequence shown here is derived from an EMBL/GenBank/DDBJ whole genome shotgun (WGS) entry which is preliminary data.</text>
</comment>
<evidence type="ECO:0000256" key="1">
    <source>
        <dbReference type="ARBA" id="ARBA00022670"/>
    </source>
</evidence>
<dbReference type="SUPFAM" id="SSF55486">
    <property type="entry name" value="Metalloproteases ('zincins'), catalytic domain"/>
    <property type="match status" value="1"/>
</dbReference>
<feature type="domain" description="Oligopeptidase F N-terminal" evidence="8">
    <location>
        <begin position="118"/>
        <end position="160"/>
    </location>
</feature>
<gene>
    <name evidence="9" type="ORF">KME25_14165</name>
</gene>
<dbReference type="GO" id="GO:0046872">
    <property type="term" value="F:metal ion binding"/>
    <property type="evidence" value="ECO:0007669"/>
    <property type="project" value="UniProtKB-UniRule"/>
</dbReference>
<dbReference type="GO" id="GO:0006508">
    <property type="term" value="P:proteolysis"/>
    <property type="evidence" value="ECO:0007669"/>
    <property type="project" value="UniProtKB-KW"/>
</dbReference>
<dbReference type="InterPro" id="IPR013647">
    <property type="entry name" value="OligopepF_N_dom"/>
</dbReference>
<evidence type="ECO:0000256" key="6">
    <source>
        <dbReference type="RuleBase" id="RU003435"/>
    </source>
</evidence>
<dbReference type="InterPro" id="IPR042088">
    <property type="entry name" value="OligoPept_F_C"/>
</dbReference>
<evidence type="ECO:0000313" key="9">
    <source>
        <dbReference type="EMBL" id="MBW4545573.1"/>
    </source>
</evidence>
<dbReference type="Gene3D" id="1.10.1370.20">
    <property type="entry name" value="Oligoendopeptidase f, C-terminal domain"/>
    <property type="match status" value="1"/>
</dbReference>
<dbReference type="Pfam" id="PF01432">
    <property type="entry name" value="Peptidase_M3"/>
    <property type="match status" value="1"/>
</dbReference>
<evidence type="ECO:0000259" key="8">
    <source>
        <dbReference type="Pfam" id="PF08439"/>
    </source>
</evidence>
<comment type="similarity">
    <text evidence="6">Belongs to the peptidase M3 family.</text>
</comment>
<evidence type="ECO:0000256" key="3">
    <source>
        <dbReference type="ARBA" id="ARBA00022801"/>
    </source>
</evidence>
<evidence type="ECO:0000256" key="5">
    <source>
        <dbReference type="ARBA" id="ARBA00023049"/>
    </source>
</evidence>
<dbReference type="Pfam" id="PF08439">
    <property type="entry name" value="Peptidase_M3_N"/>
    <property type="match status" value="1"/>
</dbReference>
<comment type="cofactor">
    <cofactor evidence="6">
        <name>Zn(2+)</name>
        <dbReference type="ChEBI" id="CHEBI:29105"/>
    </cofactor>
    <text evidence="6">Binds 1 zinc ion.</text>
</comment>
<dbReference type="EMBL" id="JAHHIF010000016">
    <property type="protein sequence ID" value="MBW4545573.1"/>
    <property type="molecule type" value="Genomic_DNA"/>
</dbReference>
<protein>
    <submittedName>
        <fullName evidence="9">Oligoendopeptidase F</fullName>
    </submittedName>
</protein>
<reference evidence="9" key="1">
    <citation type="submission" date="2021-05" db="EMBL/GenBank/DDBJ databases">
        <authorList>
            <person name="Pietrasiak N."/>
            <person name="Ward R."/>
            <person name="Stajich J.E."/>
            <person name="Kurbessoian T."/>
        </authorList>
    </citation>
    <scope>NUCLEOTIDE SEQUENCE</scope>
    <source>
        <strain evidence="9">CPER-KK1</strain>
    </source>
</reference>
<reference evidence="9" key="2">
    <citation type="journal article" date="2022" name="Microbiol. Resour. Announc.">
        <title>Metagenome Sequencing to Explore Phylogenomics of Terrestrial Cyanobacteria.</title>
        <authorList>
            <person name="Ward R.D."/>
            <person name="Stajich J.E."/>
            <person name="Johansen J.R."/>
            <person name="Huntemann M."/>
            <person name="Clum A."/>
            <person name="Foster B."/>
            <person name="Foster B."/>
            <person name="Roux S."/>
            <person name="Palaniappan K."/>
            <person name="Varghese N."/>
            <person name="Mukherjee S."/>
            <person name="Reddy T.B.K."/>
            <person name="Daum C."/>
            <person name="Copeland A."/>
            <person name="Chen I.A."/>
            <person name="Ivanova N.N."/>
            <person name="Kyrpides N.C."/>
            <person name="Shapiro N."/>
            <person name="Eloe-Fadrosh E.A."/>
            <person name="Pietrasiak N."/>
        </authorList>
    </citation>
    <scope>NUCLEOTIDE SEQUENCE</scope>
    <source>
        <strain evidence="9">CPER-KK1</strain>
    </source>
</reference>
<evidence type="ECO:0000256" key="4">
    <source>
        <dbReference type="ARBA" id="ARBA00022833"/>
    </source>
</evidence>